<reference evidence="2 3" key="1">
    <citation type="submission" date="2021-03" db="EMBL/GenBank/DDBJ databases">
        <title>Sequencing the genomes of 1000 actinobacteria strains.</title>
        <authorList>
            <person name="Klenk H.-P."/>
        </authorList>
    </citation>
    <scope>NUCLEOTIDE SEQUENCE [LARGE SCALE GENOMIC DNA]</scope>
    <source>
        <strain evidence="2 3">DSM 45510</strain>
    </source>
</reference>
<dbReference type="SUPFAM" id="SSF54001">
    <property type="entry name" value="Cysteine proteinases"/>
    <property type="match status" value="1"/>
</dbReference>
<evidence type="ECO:0000313" key="3">
    <source>
        <dbReference type="Proteomes" id="UP000741013"/>
    </source>
</evidence>
<comment type="caution">
    <text evidence="2">The sequence shown here is derived from an EMBL/GenBank/DDBJ whole genome shotgun (WGS) entry which is preliminary data.</text>
</comment>
<dbReference type="EMBL" id="JAGGMS010000001">
    <property type="protein sequence ID" value="MBP2182685.1"/>
    <property type="molecule type" value="Genomic_DNA"/>
</dbReference>
<evidence type="ECO:0000313" key="2">
    <source>
        <dbReference type="EMBL" id="MBP2182685.1"/>
    </source>
</evidence>
<gene>
    <name evidence="2" type="ORF">JOM49_004211</name>
</gene>
<feature type="signal peptide" evidence="1">
    <location>
        <begin position="1"/>
        <end position="29"/>
    </location>
</feature>
<keyword evidence="1" id="KW-0732">Signal</keyword>
<proteinExistence type="predicted"/>
<protein>
    <recommendedName>
        <fullName evidence="4">NlpC/P60 family protein</fullName>
    </recommendedName>
</protein>
<sequence>MKKSFGHLMAVLIVALLGTSLLAVSPASAAEPRENRISRAEVISRAQDWWQRQIPYDQLDDATDVEGVKYRTDCSGFISMAWRLPASRTTDTLDDISTPISKTSLQPGDIMMWDGPGNEGHVVLFQKWENKSAGTFWLYEQSGTAEDMNHRVGNLSAFTHMQAYKYGDGDGDFDAKHESFNEVDGTEFTDFSTSPTYCNTDDLPLFRLTGFRNVQARIHSCARYEASDNTIRGWMAVQWWPYAGTDDDSTVTVGTKFDGFGLHPQLQIGTVTQREAVCWMGGDMNAAASGLRGCYFTMPGKSGDWSLDGWVNWDENNDGEPPFGPRYTYGSPIIDR</sequence>
<keyword evidence="3" id="KW-1185">Reference proteome</keyword>
<dbReference type="InterPro" id="IPR038765">
    <property type="entry name" value="Papain-like_cys_pep_sf"/>
</dbReference>
<dbReference type="RefSeq" id="WP_209665956.1">
    <property type="nucleotide sequence ID" value="NZ_JAGGMS010000001.1"/>
</dbReference>
<dbReference type="Gene3D" id="3.90.1720.10">
    <property type="entry name" value="endopeptidase domain like (from Nostoc punctiforme)"/>
    <property type="match status" value="1"/>
</dbReference>
<feature type="chain" id="PRO_5045795766" description="NlpC/P60 family protein" evidence="1">
    <location>
        <begin position="30"/>
        <end position="336"/>
    </location>
</feature>
<evidence type="ECO:0000256" key="1">
    <source>
        <dbReference type="SAM" id="SignalP"/>
    </source>
</evidence>
<name>A0ABS4PTE1_9PSEU</name>
<organism evidence="2 3">
    <name type="scientific">Amycolatopsis magusensis</name>
    <dbReference type="NCBI Taxonomy" id="882444"/>
    <lineage>
        <taxon>Bacteria</taxon>
        <taxon>Bacillati</taxon>
        <taxon>Actinomycetota</taxon>
        <taxon>Actinomycetes</taxon>
        <taxon>Pseudonocardiales</taxon>
        <taxon>Pseudonocardiaceae</taxon>
        <taxon>Amycolatopsis</taxon>
    </lineage>
</organism>
<evidence type="ECO:0008006" key="4">
    <source>
        <dbReference type="Google" id="ProtNLM"/>
    </source>
</evidence>
<dbReference type="Proteomes" id="UP000741013">
    <property type="component" value="Unassembled WGS sequence"/>
</dbReference>
<accession>A0ABS4PTE1</accession>